<evidence type="ECO:0000313" key="2">
    <source>
        <dbReference type="Proteomes" id="UP000290572"/>
    </source>
</evidence>
<evidence type="ECO:0000313" key="1">
    <source>
        <dbReference type="EMBL" id="RXN29568.1"/>
    </source>
</evidence>
<gene>
    <name evidence="1" type="ORF">ROHU_018298</name>
</gene>
<proteinExistence type="predicted"/>
<organism evidence="1 2">
    <name type="scientific">Labeo rohita</name>
    <name type="common">Indian major carp</name>
    <name type="synonym">Cyprinus rohita</name>
    <dbReference type="NCBI Taxonomy" id="84645"/>
    <lineage>
        <taxon>Eukaryota</taxon>
        <taxon>Metazoa</taxon>
        <taxon>Chordata</taxon>
        <taxon>Craniata</taxon>
        <taxon>Vertebrata</taxon>
        <taxon>Euteleostomi</taxon>
        <taxon>Actinopterygii</taxon>
        <taxon>Neopterygii</taxon>
        <taxon>Teleostei</taxon>
        <taxon>Ostariophysi</taxon>
        <taxon>Cypriniformes</taxon>
        <taxon>Cyprinidae</taxon>
        <taxon>Labeoninae</taxon>
        <taxon>Labeonini</taxon>
        <taxon>Labeo</taxon>
    </lineage>
</organism>
<comment type="caution">
    <text evidence="1">The sequence shown here is derived from an EMBL/GenBank/DDBJ whole genome shotgun (WGS) entry which is preliminary data.</text>
</comment>
<dbReference type="GO" id="GO:0005737">
    <property type="term" value="C:cytoplasm"/>
    <property type="evidence" value="ECO:0007669"/>
    <property type="project" value="TreeGrafter"/>
</dbReference>
<keyword evidence="2" id="KW-1185">Reference proteome</keyword>
<sequence length="348" mass="40287">MSFATAATLDCQRLQAKFAKEVLKFATGCMNVRTNGTIHFGVMDSRGDTGYVHGEIIGIPVKEKDVYCDALDYIERSFSSSDSELVRLCIGDPQFVQVVCSNSNEELYIVEVDIKPTFSIVKNKVFSVRLPNFNENANKVQFEKKTAYRRVGSNTEPVVDLSEFHQHISFRDAQREEAEKKYHFTAPELCQNLGKKLIMLITGGKKIMDKEKWHILVTNRFQKKDLLSIDFLLNMNIFCVFDFDPDSNVSGLCHEYNKHHAVNRHFMQNYKIPSGMSIREFESRLRLFDQISWIFCNGRNDFKGNEPPCDEKTWVKTKRTLLKDCVIDLQRYFTQRNLSSDFPPYLTC</sequence>
<dbReference type="PANTHER" id="PTHR16155:SF3">
    <property type="entry name" value="STERILE ALPHA MOTIF DOMAIN-CONTAINING PROTEIN 9-LIKE"/>
    <property type="match status" value="1"/>
</dbReference>
<dbReference type="EMBL" id="QBIY01011753">
    <property type="protein sequence ID" value="RXN29568.1"/>
    <property type="molecule type" value="Genomic_DNA"/>
</dbReference>
<name>A0A498N611_LABRO</name>
<dbReference type="STRING" id="84645.A0A498N611"/>
<dbReference type="PANTHER" id="PTHR16155">
    <property type="entry name" value="DED DOMAIN-CONTAINING PROTEIN"/>
    <property type="match status" value="1"/>
</dbReference>
<reference evidence="1 2" key="1">
    <citation type="submission" date="2018-03" db="EMBL/GenBank/DDBJ databases">
        <title>Draft genome sequence of Rohu Carp (Labeo rohita).</title>
        <authorList>
            <person name="Das P."/>
            <person name="Kushwaha B."/>
            <person name="Joshi C.G."/>
            <person name="Kumar D."/>
            <person name="Nagpure N.S."/>
            <person name="Sahoo L."/>
            <person name="Das S.P."/>
            <person name="Bit A."/>
            <person name="Patnaik S."/>
            <person name="Meher P.K."/>
            <person name="Jayasankar P."/>
            <person name="Koringa P.G."/>
            <person name="Patel N.V."/>
            <person name="Hinsu A.T."/>
            <person name="Kumar R."/>
            <person name="Pandey M."/>
            <person name="Agarwal S."/>
            <person name="Srivastava S."/>
            <person name="Singh M."/>
            <person name="Iquebal M.A."/>
            <person name="Jaiswal S."/>
            <person name="Angadi U.B."/>
            <person name="Kumar N."/>
            <person name="Raza M."/>
            <person name="Shah T.M."/>
            <person name="Rai A."/>
            <person name="Jena J.K."/>
        </authorList>
    </citation>
    <scope>NUCLEOTIDE SEQUENCE [LARGE SCALE GENOMIC DNA]</scope>
    <source>
        <strain evidence="1">DASCIFA01</strain>
        <tissue evidence="1">Testis</tissue>
    </source>
</reference>
<dbReference type="Proteomes" id="UP000290572">
    <property type="component" value="Unassembled WGS sequence"/>
</dbReference>
<protein>
    <submittedName>
        <fullName evidence="1">Sterile alpha motif domain-containing 9-like protein</fullName>
    </submittedName>
</protein>
<accession>A0A498N611</accession>
<dbReference type="AlphaFoldDB" id="A0A498N611"/>